<evidence type="ECO:0000256" key="2">
    <source>
        <dbReference type="SAM" id="Phobius"/>
    </source>
</evidence>
<feature type="transmembrane region" description="Helical" evidence="2">
    <location>
        <begin position="54"/>
        <end position="74"/>
    </location>
</feature>
<dbReference type="RefSeq" id="WP_345424140.1">
    <property type="nucleotide sequence ID" value="NZ_BAABHO010000074.1"/>
</dbReference>
<evidence type="ECO:0000313" key="4">
    <source>
        <dbReference type="EMBL" id="GAA4811300.1"/>
    </source>
</evidence>
<accession>A0ABP9CK89</accession>
<gene>
    <name evidence="4" type="ORF">GCM10023200_56400</name>
</gene>
<dbReference type="InterPro" id="IPR026004">
    <property type="entry name" value="Septum_form"/>
</dbReference>
<protein>
    <recommendedName>
        <fullName evidence="3">Septum formation-related domain-containing protein</fullName>
    </recommendedName>
</protein>
<evidence type="ECO:0000256" key="1">
    <source>
        <dbReference type="SAM" id="MobiDB-lite"/>
    </source>
</evidence>
<feature type="domain" description="Septum formation-related" evidence="3">
    <location>
        <begin position="111"/>
        <end position="326"/>
    </location>
</feature>
<dbReference type="Pfam" id="PF13845">
    <property type="entry name" value="Septum_form"/>
    <property type="match status" value="1"/>
</dbReference>
<feature type="compositionally biased region" description="Low complexity" evidence="1">
    <location>
        <begin position="392"/>
        <end position="411"/>
    </location>
</feature>
<keyword evidence="2" id="KW-0472">Membrane</keyword>
<reference evidence="5" key="1">
    <citation type="journal article" date="2019" name="Int. J. Syst. Evol. Microbiol.">
        <title>The Global Catalogue of Microorganisms (GCM) 10K type strain sequencing project: providing services to taxonomists for standard genome sequencing and annotation.</title>
        <authorList>
            <consortium name="The Broad Institute Genomics Platform"/>
            <consortium name="The Broad Institute Genome Sequencing Center for Infectious Disease"/>
            <person name="Wu L."/>
            <person name="Ma J."/>
        </authorList>
    </citation>
    <scope>NUCLEOTIDE SEQUENCE [LARGE SCALE GENOMIC DNA]</scope>
    <source>
        <strain evidence="5">JCM 17979</strain>
    </source>
</reference>
<dbReference type="Proteomes" id="UP001500928">
    <property type="component" value="Unassembled WGS sequence"/>
</dbReference>
<keyword evidence="5" id="KW-1185">Reference proteome</keyword>
<comment type="caution">
    <text evidence="4">The sequence shown here is derived from an EMBL/GenBank/DDBJ whole genome shotgun (WGS) entry which is preliminary data.</text>
</comment>
<dbReference type="EMBL" id="BAABHO010000074">
    <property type="protein sequence ID" value="GAA4811300.1"/>
    <property type="molecule type" value="Genomic_DNA"/>
</dbReference>
<proteinExistence type="predicted"/>
<feature type="compositionally biased region" description="Low complexity" evidence="1">
    <location>
        <begin position="371"/>
        <end position="383"/>
    </location>
</feature>
<feature type="compositionally biased region" description="Gly residues" evidence="1">
    <location>
        <begin position="412"/>
        <end position="427"/>
    </location>
</feature>
<sequence length="427" mass="42962">MLLRERRSGPPAEGGPDGDDDGPATDAAGIDRWLDRVLGHDDARDPRRRAARRGVVGVLVGALVMLVAATALAATGTGPTVLGLASAPSGAGGGSSSGSSDERPALTTAPGRCLTWSRDDAGDVREVDCGQQHLFESVGAVTAAQPPGTPFPADAAWQQLVTDQCTPQARNYLQGKLDPAGRYRAGALKPTQAAWDSGDRTVRCGLQAPGRTGALFPSTGRVTDADQAVVFDAGTCLGLAGKEVSDPTSCTETHAAEVAGTVDLGTQFRNGFPSVDDQDNYLQPTCQRIAEQYVGSAQKLTDSKLTVYWTNVAEESWTAGTRRVTCNLGSLLSDNTGFAPLTGKAADGVRIGGDAPATVPSLRPGAPATVPGSATTPAPADGGAATGGTAGQGADQPGQQPGGLPLNLPVPGVGGGGDADGGGGGGY</sequence>
<name>A0ABP9CK89_9PSEU</name>
<feature type="region of interest" description="Disordered" evidence="1">
    <location>
        <begin position="355"/>
        <end position="427"/>
    </location>
</feature>
<keyword evidence="2" id="KW-1133">Transmembrane helix</keyword>
<organism evidence="4 5">
    <name type="scientific">Actinomycetospora chlora</name>
    <dbReference type="NCBI Taxonomy" id="663608"/>
    <lineage>
        <taxon>Bacteria</taxon>
        <taxon>Bacillati</taxon>
        <taxon>Actinomycetota</taxon>
        <taxon>Actinomycetes</taxon>
        <taxon>Pseudonocardiales</taxon>
        <taxon>Pseudonocardiaceae</taxon>
        <taxon>Actinomycetospora</taxon>
    </lineage>
</organism>
<keyword evidence="2" id="KW-0812">Transmembrane</keyword>
<feature type="region of interest" description="Disordered" evidence="1">
    <location>
        <begin position="87"/>
        <end position="111"/>
    </location>
</feature>
<evidence type="ECO:0000313" key="5">
    <source>
        <dbReference type="Proteomes" id="UP001500928"/>
    </source>
</evidence>
<feature type="region of interest" description="Disordered" evidence="1">
    <location>
        <begin position="1"/>
        <end position="33"/>
    </location>
</feature>
<evidence type="ECO:0000259" key="3">
    <source>
        <dbReference type="Pfam" id="PF13845"/>
    </source>
</evidence>